<keyword evidence="3" id="KW-0804">Transcription</keyword>
<dbReference type="RefSeq" id="WP_119034034.1">
    <property type="nucleotide sequence ID" value="NZ_QXDC01000002.1"/>
</dbReference>
<keyword evidence="1" id="KW-0805">Transcription regulation</keyword>
<dbReference type="InterPro" id="IPR036390">
    <property type="entry name" value="WH_DNA-bd_sf"/>
</dbReference>
<gene>
    <name evidence="5" type="ORF">DFR49_0013</name>
</gene>
<dbReference type="Pfam" id="PF00392">
    <property type="entry name" value="GntR"/>
    <property type="match status" value="1"/>
</dbReference>
<dbReference type="GO" id="GO:0003677">
    <property type="term" value="F:DNA binding"/>
    <property type="evidence" value="ECO:0007669"/>
    <property type="project" value="UniProtKB-KW"/>
</dbReference>
<evidence type="ECO:0000259" key="4">
    <source>
        <dbReference type="PROSITE" id="PS50949"/>
    </source>
</evidence>
<evidence type="ECO:0000256" key="1">
    <source>
        <dbReference type="ARBA" id="ARBA00023015"/>
    </source>
</evidence>
<dbReference type="InterPro" id="IPR008920">
    <property type="entry name" value="TF_FadR/GntR_C"/>
</dbReference>
<dbReference type="EMBL" id="QXDC01000002">
    <property type="protein sequence ID" value="RIA45494.1"/>
    <property type="molecule type" value="Genomic_DNA"/>
</dbReference>
<dbReference type="Gene3D" id="1.20.120.530">
    <property type="entry name" value="GntR ligand-binding domain-like"/>
    <property type="match status" value="1"/>
</dbReference>
<comment type="caution">
    <text evidence="5">The sequence shown here is derived from an EMBL/GenBank/DDBJ whole genome shotgun (WGS) entry which is preliminary data.</text>
</comment>
<evidence type="ECO:0000256" key="2">
    <source>
        <dbReference type="ARBA" id="ARBA00023125"/>
    </source>
</evidence>
<proteinExistence type="predicted"/>
<evidence type="ECO:0000313" key="6">
    <source>
        <dbReference type="Proteomes" id="UP000266568"/>
    </source>
</evidence>
<dbReference type="Pfam" id="PF07729">
    <property type="entry name" value="FCD"/>
    <property type="match status" value="1"/>
</dbReference>
<dbReference type="SMART" id="SM00895">
    <property type="entry name" value="FCD"/>
    <property type="match status" value="1"/>
</dbReference>
<dbReference type="PANTHER" id="PTHR43537">
    <property type="entry name" value="TRANSCRIPTIONAL REGULATOR, GNTR FAMILY"/>
    <property type="match status" value="1"/>
</dbReference>
<dbReference type="AlphaFoldDB" id="A0A397PH88"/>
<dbReference type="SMART" id="SM00345">
    <property type="entry name" value="HTH_GNTR"/>
    <property type="match status" value="1"/>
</dbReference>
<dbReference type="PROSITE" id="PS50949">
    <property type="entry name" value="HTH_GNTR"/>
    <property type="match status" value="1"/>
</dbReference>
<keyword evidence="6" id="KW-1185">Reference proteome</keyword>
<dbReference type="Proteomes" id="UP000266568">
    <property type="component" value="Unassembled WGS sequence"/>
</dbReference>
<dbReference type="GO" id="GO:0003700">
    <property type="term" value="F:DNA-binding transcription factor activity"/>
    <property type="evidence" value="ECO:0007669"/>
    <property type="project" value="InterPro"/>
</dbReference>
<evidence type="ECO:0000313" key="5">
    <source>
        <dbReference type="EMBL" id="RIA45494.1"/>
    </source>
</evidence>
<dbReference type="InterPro" id="IPR036388">
    <property type="entry name" value="WH-like_DNA-bd_sf"/>
</dbReference>
<sequence length="261" mass="28725">MDADASDAESVTAVAAGQWNQNRRSDKISEKLARQIVDDILAQGLEAGRMLPAEAEMMKVYSVGRSTLREALRLLEVQGLLTMKPGPRGGPMLMQLSVADFARNAKVHLRLRGTTYREILEARLAIEPLMARMAAEAQNSGGLEQLRAAIDEADAIDPTDQLGWQQVSDLFHATIASMSGNSVLDLLGMFLRAVYISKPRAPITPTEMRSDVREVHRAIADAIFAKDGVTAERLMREHMRYYAKASDKHHGDSLETPVGWG</sequence>
<organism evidence="5 6">
    <name type="scientific">Hephaestia caeni</name>
    <dbReference type="NCBI Taxonomy" id="645617"/>
    <lineage>
        <taxon>Bacteria</taxon>
        <taxon>Pseudomonadati</taxon>
        <taxon>Pseudomonadota</taxon>
        <taxon>Alphaproteobacteria</taxon>
        <taxon>Sphingomonadales</taxon>
        <taxon>Sphingomonadaceae</taxon>
        <taxon>Hephaestia</taxon>
    </lineage>
</organism>
<evidence type="ECO:0000256" key="3">
    <source>
        <dbReference type="ARBA" id="ARBA00023163"/>
    </source>
</evidence>
<dbReference type="OrthoDB" id="9028214at2"/>
<dbReference type="InterPro" id="IPR011711">
    <property type="entry name" value="GntR_C"/>
</dbReference>
<dbReference type="PRINTS" id="PR00035">
    <property type="entry name" value="HTHGNTR"/>
</dbReference>
<protein>
    <submittedName>
        <fullName evidence="5">GntR family transcriptional regulator</fullName>
    </submittedName>
</protein>
<reference evidence="5 6" key="1">
    <citation type="submission" date="2018-08" db="EMBL/GenBank/DDBJ databases">
        <title>Genomic Encyclopedia of Type Strains, Phase IV (KMG-IV): sequencing the most valuable type-strain genomes for metagenomic binning, comparative biology and taxonomic classification.</title>
        <authorList>
            <person name="Goeker M."/>
        </authorList>
    </citation>
    <scope>NUCLEOTIDE SEQUENCE [LARGE SCALE GENOMIC DNA]</scope>
    <source>
        <strain evidence="5 6">DSM 25527</strain>
    </source>
</reference>
<dbReference type="InterPro" id="IPR000524">
    <property type="entry name" value="Tscrpt_reg_HTH_GntR"/>
</dbReference>
<feature type="domain" description="HTH gntR-type" evidence="4">
    <location>
        <begin position="26"/>
        <end position="96"/>
    </location>
</feature>
<accession>A0A397PH88</accession>
<name>A0A397PH88_9SPHN</name>
<dbReference type="Gene3D" id="1.10.10.10">
    <property type="entry name" value="Winged helix-like DNA-binding domain superfamily/Winged helix DNA-binding domain"/>
    <property type="match status" value="1"/>
</dbReference>
<dbReference type="SUPFAM" id="SSF48008">
    <property type="entry name" value="GntR ligand-binding domain-like"/>
    <property type="match status" value="1"/>
</dbReference>
<keyword evidence="2" id="KW-0238">DNA-binding</keyword>
<dbReference type="SUPFAM" id="SSF46785">
    <property type="entry name" value="Winged helix' DNA-binding domain"/>
    <property type="match status" value="1"/>
</dbReference>
<dbReference type="PANTHER" id="PTHR43537:SF5">
    <property type="entry name" value="UXU OPERON TRANSCRIPTIONAL REGULATOR"/>
    <property type="match status" value="1"/>
</dbReference>
<dbReference type="CDD" id="cd07377">
    <property type="entry name" value="WHTH_GntR"/>
    <property type="match status" value="1"/>
</dbReference>